<evidence type="ECO:0000313" key="3">
    <source>
        <dbReference type="Proteomes" id="UP001219525"/>
    </source>
</evidence>
<evidence type="ECO:0000256" key="1">
    <source>
        <dbReference type="SAM" id="MobiDB-lite"/>
    </source>
</evidence>
<sequence>MPSPTVWTWMETRNGFYSLPKLQKYQLNYNPGNANDECEATRARGGMRVRRAWRQVYARRRVRGGAAGRAARHTYDLRRDEWRGSRVAHAPPCTACATASAVRRAFVAHVRRARRQPHAAAPACMRSGGAHTYGVRRVRQRRAAGSALPAVPAAQRMCGVRRAARAAAGSSVAHAPPCRGEHARVQHCAARVLRRLQACGGASGWLGSERPAQRSTRPAMRAMCGDGHARGTAHVRSGGEHAYGMRRGERRLAAQRTCTACAAAVPEHACAAVAAGGVGAGQCGYEHFEGGPRRGVHGRDHMGRVVTLRNRPKAGQGGPRRSEGAPAQTGGEGRLTGTWGGTHGSTGPRGGRGARERAVGDERAGTGDGAAGRRSRNMARARLSAVERTRGGARRAGASEALDADIITINVILGPTSATLPPPTSARAGRRTGVGDDGHKGGAARAGTSSHLPHGCRDARAARRGRAGASCAPDAEIVLTIIGNFFGFFSTMLIPTSAASPTATSARLGQPYRPVGATGYRALALAPDSMESRTLKLVKPVIVVISEP</sequence>
<gene>
    <name evidence="2" type="ORF">GGX14DRAFT_401588</name>
</gene>
<feature type="compositionally biased region" description="Gly residues" evidence="1">
    <location>
        <begin position="330"/>
        <end position="351"/>
    </location>
</feature>
<comment type="caution">
    <text evidence="2">The sequence shown here is derived from an EMBL/GenBank/DDBJ whole genome shotgun (WGS) entry which is preliminary data.</text>
</comment>
<feature type="region of interest" description="Disordered" evidence="1">
    <location>
        <begin position="416"/>
        <end position="459"/>
    </location>
</feature>
<name>A0AAD6YA95_9AGAR</name>
<dbReference type="AlphaFoldDB" id="A0AAD6YA95"/>
<accession>A0AAD6YA95</accession>
<reference evidence="2" key="1">
    <citation type="submission" date="2023-03" db="EMBL/GenBank/DDBJ databases">
        <title>Massive genome expansion in bonnet fungi (Mycena s.s.) driven by repeated elements and novel gene families across ecological guilds.</title>
        <authorList>
            <consortium name="Lawrence Berkeley National Laboratory"/>
            <person name="Harder C.B."/>
            <person name="Miyauchi S."/>
            <person name="Viragh M."/>
            <person name="Kuo A."/>
            <person name="Thoen E."/>
            <person name="Andreopoulos B."/>
            <person name="Lu D."/>
            <person name="Skrede I."/>
            <person name="Drula E."/>
            <person name="Henrissat B."/>
            <person name="Morin E."/>
            <person name="Kohler A."/>
            <person name="Barry K."/>
            <person name="LaButti K."/>
            <person name="Morin E."/>
            <person name="Salamov A."/>
            <person name="Lipzen A."/>
            <person name="Mereny Z."/>
            <person name="Hegedus B."/>
            <person name="Baldrian P."/>
            <person name="Stursova M."/>
            <person name="Weitz H."/>
            <person name="Taylor A."/>
            <person name="Grigoriev I.V."/>
            <person name="Nagy L.G."/>
            <person name="Martin F."/>
            <person name="Kauserud H."/>
        </authorList>
    </citation>
    <scope>NUCLEOTIDE SEQUENCE</scope>
    <source>
        <strain evidence="2">9144</strain>
    </source>
</reference>
<dbReference type="Proteomes" id="UP001219525">
    <property type="component" value="Unassembled WGS sequence"/>
</dbReference>
<feature type="compositionally biased region" description="Basic and acidic residues" evidence="1">
    <location>
        <begin position="353"/>
        <end position="365"/>
    </location>
</feature>
<organism evidence="2 3">
    <name type="scientific">Mycena pura</name>
    <dbReference type="NCBI Taxonomy" id="153505"/>
    <lineage>
        <taxon>Eukaryota</taxon>
        <taxon>Fungi</taxon>
        <taxon>Dikarya</taxon>
        <taxon>Basidiomycota</taxon>
        <taxon>Agaricomycotina</taxon>
        <taxon>Agaricomycetes</taxon>
        <taxon>Agaricomycetidae</taxon>
        <taxon>Agaricales</taxon>
        <taxon>Marasmiineae</taxon>
        <taxon>Mycenaceae</taxon>
        <taxon>Mycena</taxon>
    </lineage>
</organism>
<feature type="region of interest" description="Disordered" evidence="1">
    <location>
        <begin position="309"/>
        <end position="397"/>
    </location>
</feature>
<protein>
    <submittedName>
        <fullName evidence="2">Uncharacterized protein</fullName>
    </submittedName>
</protein>
<evidence type="ECO:0000313" key="2">
    <source>
        <dbReference type="EMBL" id="KAJ7198960.1"/>
    </source>
</evidence>
<dbReference type="EMBL" id="JARJCW010000070">
    <property type="protein sequence ID" value="KAJ7198960.1"/>
    <property type="molecule type" value="Genomic_DNA"/>
</dbReference>
<proteinExistence type="predicted"/>
<keyword evidence="3" id="KW-1185">Reference proteome</keyword>